<dbReference type="SUPFAM" id="SSF52518">
    <property type="entry name" value="Thiamin diphosphate-binding fold (THDP-binding)"/>
    <property type="match status" value="2"/>
</dbReference>
<evidence type="ECO:0000256" key="2">
    <source>
        <dbReference type="ARBA" id="ARBA00023052"/>
    </source>
</evidence>
<dbReference type="InterPro" id="IPR029035">
    <property type="entry name" value="DHS-like_NAD/FAD-binding_dom"/>
</dbReference>
<dbReference type="PANTHER" id="PTHR18968:SF129">
    <property type="entry name" value="ACETOLACTATE SYNTHASE"/>
    <property type="match status" value="1"/>
</dbReference>
<protein>
    <submittedName>
        <fullName evidence="7">Acetolactate synthase AlsS</fullName>
        <ecNumber evidence="7">2.2.1.6</ecNumber>
    </submittedName>
</protein>
<comment type="similarity">
    <text evidence="1 3">Belongs to the TPP enzyme family.</text>
</comment>
<evidence type="ECO:0000313" key="8">
    <source>
        <dbReference type="Proteomes" id="UP001057025"/>
    </source>
</evidence>
<dbReference type="InterPro" id="IPR012782">
    <property type="entry name" value="Acetolactate_synth_catblc"/>
</dbReference>
<dbReference type="InterPro" id="IPR012000">
    <property type="entry name" value="Thiamin_PyroP_enz_cen_dom"/>
</dbReference>
<dbReference type="NCBIfam" id="TIGR02418">
    <property type="entry name" value="acolac_catab"/>
    <property type="match status" value="1"/>
</dbReference>
<evidence type="ECO:0000259" key="4">
    <source>
        <dbReference type="Pfam" id="PF00205"/>
    </source>
</evidence>
<dbReference type="PANTHER" id="PTHR18968">
    <property type="entry name" value="THIAMINE PYROPHOSPHATE ENZYMES"/>
    <property type="match status" value="1"/>
</dbReference>
<keyword evidence="7" id="KW-0808">Transferase</keyword>
<feature type="domain" description="Thiamine pyrophosphate enzyme central" evidence="4">
    <location>
        <begin position="192"/>
        <end position="324"/>
    </location>
</feature>
<keyword evidence="8" id="KW-1185">Reference proteome</keyword>
<dbReference type="Proteomes" id="UP001057025">
    <property type="component" value="Chromosome"/>
</dbReference>
<feature type="domain" description="Thiamine pyrophosphate enzyme N-terminal TPP-binding" evidence="6">
    <location>
        <begin position="1"/>
        <end position="114"/>
    </location>
</feature>
<dbReference type="CDD" id="cd07035">
    <property type="entry name" value="TPP_PYR_POX_like"/>
    <property type="match status" value="1"/>
</dbReference>
<dbReference type="Pfam" id="PF02775">
    <property type="entry name" value="TPP_enzyme_C"/>
    <property type="match status" value="1"/>
</dbReference>
<keyword evidence="2 3" id="KW-0786">Thiamine pyrophosphate</keyword>
<dbReference type="EC" id="2.2.1.6" evidence="7"/>
<organism evidence="7 8">
    <name type="scientific">Fructilactobacillus hinvesii</name>
    <dbReference type="NCBI Taxonomy" id="2940300"/>
    <lineage>
        <taxon>Bacteria</taxon>
        <taxon>Bacillati</taxon>
        <taxon>Bacillota</taxon>
        <taxon>Bacilli</taxon>
        <taxon>Lactobacillales</taxon>
        <taxon>Lactobacillaceae</taxon>
        <taxon>Fructilactobacillus</taxon>
    </lineage>
</organism>
<dbReference type="InterPro" id="IPR012001">
    <property type="entry name" value="Thiamin_PyroP_enz_TPP-bd_dom"/>
</dbReference>
<evidence type="ECO:0000256" key="1">
    <source>
        <dbReference type="ARBA" id="ARBA00007812"/>
    </source>
</evidence>
<dbReference type="RefSeq" id="WP_252797998.1">
    <property type="nucleotide sequence ID" value="NZ_CP097118.1"/>
</dbReference>
<dbReference type="EMBL" id="CP097118">
    <property type="protein sequence ID" value="USS88612.1"/>
    <property type="molecule type" value="Genomic_DNA"/>
</dbReference>
<accession>A0ABY5BU02</accession>
<dbReference type="Pfam" id="PF00205">
    <property type="entry name" value="TPP_enzyme_M"/>
    <property type="match status" value="1"/>
</dbReference>
<dbReference type="Pfam" id="PF02776">
    <property type="entry name" value="TPP_enzyme_N"/>
    <property type="match status" value="1"/>
</dbReference>
<dbReference type="NCBIfam" id="NF006378">
    <property type="entry name" value="PRK08617.1"/>
    <property type="match status" value="1"/>
</dbReference>
<dbReference type="InterPro" id="IPR029061">
    <property type="entry name" value="THDP-binding"/>
</dbReference>
<dbReference type="InterPro" id="IPR000399">
    <property type="entry name" value="TPP-bd_CS"/>
</dbReference>
<feature type="domain" description="Thiamine pyrophosphate enzyme TPP-binding" evidence="5">
    <location>
        <begin position="394"/>
        <end position="540"/>
    </location>
</feature>
<dbReference type="Gene3D" id="3.40.50.970">
    <property type="match status" value="2"/>
</dbReference>
<dbReference type="InterPro" id="IPR011766">
    <property type="entry name" value="TPP_enzyme_TPP-bd"/>
</dbReference>
<dbReference type="SUPFAM" id="SSF52467">
    <property type="entry name" value="DHS-like NAD/FAD-binding domain"/>
    <property type="match status" value="1"/>
</dbReference>
<gene>
    <name evidence="7" type="primary">alsS</name>
    <name evidence="7" type="ORF">M3M39_06335</name>
</gene>
<evidence type="ECO:0000259" key="6">
    <source>
        <dbReference type="Pfam" id="PF02776"/>
    </source>
</evidence>
<reference evidence="7" key="1">
    <citation type="submission" date="2022-05" db="EMBL/GenBank/DDBJ databases">
        <authorList>
            <person name="Oliphant S.A."/>
            <person name="Watson-Haigh N.S."/>
            <person name="Sumby K.M."/>
            <person name="Gardner J.M."/>
            <person name="Jiranek V."/>
        </authorList>
    </citation>
    <scope>NUCLEOTIDE SEQUENCE</scope>
    <source>
        <strain evidence="7">KI11_C11</strain>
    </source>
</reference>
<sequence length="556" mass="60994">MNGAEALVQSMINQGIQYCFGIPGAKVDQLFEALEYCPDERAPKLIVTRHEQDAVFMAAAIGRLTGKPGVAMVTSGPGVGNLTTGLLTATTEGDPVIALGGQVPQDDLNRATHQAARNTDILSDVTKSSVEIHDANNASEVFTNAYQTAMAPKQGATFISLPQNVLAEEVTRPVLKPLGKVDHGRAGKATLNAITEQIKKAKRPVILAGMRASAPDNTQAIRNLIQKYALPVVETFQGAGVVSKDLVDHYFGRIGLFKNQLGDSILRDSDLVLTVGYDPVEYEPRNWHDDNTPIINIDDVQTELSNDFQPIIDTQTSVAKTLESITDALPDQPEFPADTLAELNKLRSEYEKIDAENYQQYVEQSAGEQERLNPLNLLEVVQDNVTEDTPITVDIGSHYIWMARYFKSYQPRTLLFSDGMQTLGVSLPWAIAASLVRPNQKIVSVSGDGGFLFSGQELETAVRLNSNIVQLIWNDSHYDMVRFQEIAKYGKDSGVDFNNINYAEIANGYGATGIRVNNLDEFEEAFKKAMKTDGPVVIDIPVDYSNNIKLKTSKLL</sequence>
<evidence type="ECO:0000313" key="7">
    <source>
        <dbReference type="EMBL" id="USS88612.1"/>
    </source>
</evidence>
<proteinExistence type="inferred from homology"/>
<dbReference type="InterPro" id="IPR045229">
    <property type="entry name" value="TPP_enz"/>
</dbReference>
<name>A0ABY5BU02_9LACO</name>
<dbReference type="Gene3D" id="3.40.50.1220">
    <property type="entry name" value="TPP-binding domain"/>
    <property type="match status" value="1"/>
</dbReference>
<evidence type="ECO:0000259" key="5">
    <source>
        <dbReference type="Pfam" id="PF02775"/>
    </source>
</evidence>
<dbReference type="PROSITE" id="PS00187">
    <property type="entry name" value="TPP_ENZYMES"/>
    <property type="match status" value="1"/>
</dbReference>
<dbReference type="GO" id="GO:0003984">
    <property type="term" value="F:acetolactate synthase activity"/>
    <property type="evidence" value="ECO:0007669"/>
    <property type="project" value="UniProtKB-EC"/>
</dbReference>
<evidence type="ECO:0000256" key="3">
    <source>
        <dbReference type="RuleBase" id="RU362132"/>
    </source>
</evidence>